<keyword evidence="4 11" id="KW-0863">Zinc-finger</keyword>
<protein>
    <recommendedName>
        <fullName evidence="11">RNA polymerase II subunit B1 CTD phosphatase RPAP2 homolog</fullName>
        <ecNumber evidence="11">3.1.3.16</ecNumber>
    </recommendedName>
</protein>
<dbReference type="Gene3D" id="1.25.40.820">
    <property type="match status" value="1"/>
</dbReference>
<dbReference type="InterPro" id="IPR038534">
    <property type="entry name" value="Rtr1/RPAP2_sf"/>
</dbReference>
<keyword evidence="15" id="KW-1185">Reference proteome</keyword>
<evidence type="ECO:0000256" key="11">
    <source>
        <dbReference type="RuleBase" id="RU367080"/>
    </source>
</evidence>
<evidence type="ECO:0000256" key="2">
    <source>
        <dbReference type="ARBA" id="ARBA00005676"/>
    </source>
</evidence>
<evidence type="ECO:0000256" key="3">
    <source>
        <dbReference type="ARBA" id="ARBA00022723"/>
    </source>
</evidence>
<evidence type="ECO:0000259" key="13">
    <source>
        <dbReference type="Pfam" id="PF04181"/>
    </source>
</evidence>
<keyword evidence="3 11" id="KW-0479">Metal-binding</keyword>
<evidence type="ECO:0000256" key="6">
    <source>
        <dbReference type="ARBA" id="ARBA00022833"/>
    </source>
</evidence>
<name>A0ABY8TSM2_TETOB</name>
<keyword evidence="5 11" id="KW-0378">Hydrolase</keyword>
<comment type="function">
    <text evidence="11">Putative RNA polymerase II subunit B1 C-terminal domain (CTD) phosphatase involved in RNA polymerase II transcription regulation.</text>
</comment>
<organism evidence="14 15">
    <name type="scientific">Tetradesmus obliquus</name>
    <name type="common">Green alga</name>
    <name type="synonym">Acutodesmus obliquus</name>
    <dbReference type="NCBI Taxonomy" id="3088"/>
    <lineage>
        <taxon>Eukaryota</taxon>
        <taxon>Viridiplantae</taxon>
        <taxon>Chlorophyta</taxon>
        <taxon>core chlorophytes</taxon>
        <taxon>Chlorophyceae</taxon>
        <taxon>CS clade</taxon>
        <taxon>Sphaeropleales</taxon>
        <taxon>Scenedesmaceae</taxon>
        <taxon>Tetradesmus</taxon>
    </lineage>
</organism>
<feature type="compositionally biased region" description="Polar residues" evidence="12">
    <location>
        <begin position="358"/>
        <end position="371"/>
    </location>
</feature>
<feature type="region of interest" description="Disordered" evidence="12">
    <location>
        <begin position="202"/>
        <end position="222"/>
    </location>
</feature>
<feature type="compositionally biased region" description="Polar residues" evidence="12">
    <location>
        <begin position="509"/>
        <end position="518"/>
    </location>
</feature>
<evidence type="ECO:0000256" key="10">
    <source>
        <dbReference type="ARBA" id="ARBA00048336"/>
    </source>
</evidence>
<evidence type="ECO:0000256" key="9">
    <source>
        <dbReference type="ARBA" id="ARBA00047761"/>
    </source>
</evidence>
<feature type="compositionally biased region" description="Low complexity" evidence="12">
    <location>
        <begin position="294"/>
        <end position="306"/>
    </location>
</feature>
<sequence length="678" mass="72333">MTTQEVLRSLPQCQQADQQDTAAAAAVAWQQHQQQQSKLQWLKELSRERRRRAFIGMLKLLEHGAADERQLQQLVAPMSDEELLQVRAARLFSEIDCIRAVRLGGLVVGGGRGQRGPMSDEELLQVAEERSLAGKCGNPLCSNPFSWQEPRVKYRASADNIHKVEGDCYCSRACASFTQALAAQLVEPMSRLQPDALQAYLSKPSHRPQQQQQQGVAAQGGGVETMKSVIEERDPFQLIHEAEEAGRQLQAAAAASTGDSTAAAAVEGYVPRRTPGKQPRPQQQQQEDAEAEPMEQARAQASSSAAVGGGGVGPATSSNARHKILVVHSSSSSDDEDSGSDSEQGDSEASDQDCFGSASATHTQGNRNSSKAVSRPAASGGARAANTAAAAVRGGSSSRANGSSRRHRSSSGSSSSSSSSGSDEEDDEANDMLQNDDDDEMSEGGGAWGAAASDSEEGLGLEEGLTGALQNVLPFLDTRGVTVHLSEFGLMWNTLHGWVSPATVDYVNSRQQQQQSAGSVHEASSSDDHSANQQQQQQDEEEDGQQQQQPHVPPLAVVQQRTALANLLGQALPLVTQQLDIQPAALPDISRHLHALVRSFYMPGPLPALQQHQWQLLVALLLGALSAWRLPGLRPLFNRAEQGQGQGGGEGKLGVLLAGLGSDVGRFMALLDLFELQV</sequence>
<dbReference type="Pfam" id="PF04181">
    <property type="entry name" value="RPAP2_Rtr1"/>
    <property type="match status" value="1"/>
</dbReference>
<keyword evidence="7 11" id="KW-0904">Protein phosphatase</keyword>
<evidence type="ECO:0000256" key="4">
    <source>
        <dbReference type="ARBA" id="ARBA00022771"/>
    </source>
</evidence>
<keyword evidence="8 11" id="KW-0539">Nucleus</keyword>
<dbReference type="InterPro" id="IPR007308">
    <property type="entry name" value="Rtr1/RPAP2_dom"/>
</dbReference>
<feature type="region of interest" description="Disordered" evidence="12">
    <location>
        <begin position="271"/>
        <end position="459"/>
    </location>
</feature>
<dbReference type="InterPro" id="IPR039693">
    <property type="entry name" value="Rtr1/RPAP2"/>
</dbReference>
<feature type="compositionally biased region" description="Low complexity" evidence="12">
    <location>
        <begin position="372"/>
        <end position="403"/>
    </location>
</feature>
<comment type="similarity">
    <text evidence="2 11">Belongs to the RPAP2 family.</text>
</comment>
<comment type="catalytic activity">
    <reaction evidence="9 11">
        <text>O-phospho-L-seryl-[protein] + H2O = L-seryl-[protein] + phosphate</text>
        <dbReference type="Rhea" id="RHEA:20629"/>
        <dbReference type="Rhea" id="RHEA-COMP:9863"/>
        <dbReference type="Rhea" id="RHEA-COMP:11604"/>
        <dbReference type="ChEBI" id="CHEBI:15377"/>
        <dbReference type="ChEBI" id="CHEBI:29999"/>
        <dbReference type="ChEBI" id="CHEBI:43474"/>
        <dbReference type="ChEBI" id="CHEBI:83421"/>
        <dbReference type="EC" id="3.1.3.16"/>
    </reaction>
</comment>
<feature type="compositionally biased region" description="Acidic residues" evidence="12">
    <location>
        <begin position="422"/>
        <end position="442"/>
    </location>
</feature>
<gene>
    <name evidence="14" type="ORF">OEZ85_012188</name>
</gene>
<dbReference type="PANTHER" id="PTHR14732:SF0">
    <property type="entry name" value="RNA POLYMERASE II SUBUNIT B1 CTD PHOSPHATASE RPAP2-RELATED"/>
    <property type="match status" value="1"/>
</dbReference>
<feature type="region of interest" description="Disordered" evidence="12">
    <location>
        <begin position="509"/>
        <end position="552"/>
    </location>
</feature>
<comment type="subcellular location">
    <subcellularLocation>
        <location evidence="1 11">Nucleus</location>
    </subcellularLocation>
</comment>
<evidence type="ECO:0000256" key="1">
    <source>
        <dbReference type="ARBA" id="ARBA00004123"/>
    </source>
</evidence>
<evidence type="ECO:0000256" key="12">
    <source>
        <dbReference type="SAM" id="MobiDB-lite"/>
    </source>
</evidence>
<proteinExistence type="inferred from homology"/>
<evidence type="ECO:0000256" key="5">
    <source>
        <dbReference type="ARBA" id="ARBA00022801"/>
    </source>
</evidence>
<reference evidence="14 15" key="1">
    <citation type="submission" date="2023-05" db="EMBL/GenBank/DDBJ databases">
        <title>A 100% complete, gapless, phased diploid assembly of the Scenedesmus obliquus UTEX 3031 genome.</title>
        <authorList>
            <person name="Biondi T.C."/>
            <person name="Hanschen E.R."/>
            <person name="Kwon T."/>
            <person name="Eng W."/>
            <person name="Kruse C.P.S."/>
            <person name="Koehler S.I."/>
            <person name="Kunde Y."/>
            <person name="Gleasner C.D."/>
            <person name="You Mak K.T."/>
            <person name="Polle J."/>
            <person name="Hovde B.T."/>
            <person name="Starkenburg S.R."/>
        </authorList>
    </citation>
    <scope>NUCLEOTIDE SEQUENCE [LARGE SCALE GENOMIC DNA]</scope>
    <source>
        <strain evidence="14 15">DOE0152z</strain>
    </source>
</reference>
<dbReference type="Proteomes" id="UP001244341">
    <property type="component" value="Chromosome 3b"/>
</dbReference>
<comment type="catalytic activity">
    <reaction evidence="10 11">
        <text>O-phospho-L-threonyl-[protein] + H2O = L-threonyl-[protein] + phosphate</text>
        <dbReference type="Rhea" id="RHEA:47004"/>
        <dbReference type="Rhea" id="RHEA-COMP:11060"/>
        <dbReference type="Rhea" id="RHEA-COMP:11605"/>
        <dbReference type="ChEBI" id="CHEBI:15377"/>
        <dbReference type="ChEBI" id="CHEBI:30013"/>
        <dbReference type="ChEBI" id="CHEBI:43474"/>
        <dbReference type="ChEBI" id="CHEBI:61977"/>
        <dbReference type="EC" id="3.1.3.16"/>
    </reaction>
</comment>
<keyword evidence="6 11" id="KW-0862">Zinc</keyword>
<evidence type="ECO:0000313" key="15">
    <source>
        <dbReference type="Proteomes" id="UP001244341"/>
    </source>
</evidence>
<feature type="compositionally biased region" description="Low complexity" evidence="12">
    <location>
        <begin position="410"/>
        <end position="421"/>
    </location>
</feature>
<feature type="compositionally biased region" description="Acidic residues" evidence="12">
    <location>
        <begin position="333"/>
        <end position="351"/>
    </location>
</feature>
<evidence type="ECO:0000256" key="8">
    <source>
        <dbReference type="ARBA" id="ARBA00023242"/>
    </source>
</evidence>
<dbReference type="EC" id="3.1.3.16" evidence="11"/>
<dbReference type="EMBL" id="CP126210">
    <property type="protein sequence ID" value="WIA12115.1"/>
    <property type="molecule type" value="Genomic_DNA"/>
</dbReference>
<accession>A0ABY8TSM2</accession>
<feature type="domain" description="RTR1-type" evidence="13">
    <location>
        <begin position="118"/>
        <end position="185"/>
    </location>
</feature>
<evidence type="ECO:0000256" key="7">
    <source>
        <dbReference type="ARBA" id="ARBA00022912"/>
    </source>
</evidence>
<evidence type="ECO:0000313" key="14">
    <source>
        <dbReference type="EMBL" id="WIA12115.1"/>
    </source>
</evidence>
<dbReference type="PANTHER" id="PTHR14732">
    <property type="entry name" value="RNA POLYMERASE II SUBUNIT B1 CTD PHOSPHATASE RPAP2-RELATED"/>
    <property type="match status" value="1"/>
</dbReference>